<keyword evidence="4" id="KW-1185">Reference proteome</keyword>
<feature type="domain" description="CDGP" evidence="2">
    <location>
        <begin position="47"/>
        <end position="129"/>
    </location>
</feature>
<dbReference type="AlphaFoldDB" id="A0A7I7XGZ7"/>
<reference evidence="3 4" key="1">
    <citation type="journal article" date="2019" name="Emerg. Microbes Infect.">
        <title>Comprehensive subspecies identification of 175 nontuberculous mycobacteria species based on 7547 genomic profiles.</title>
        <authorList>
            <person name="Matsumoto Y."/>
            <person name="Kinjo T."/>
            <person name="Motooka D."/>
            <person name="Nabeya D."/>
            <person name="Jung N."/>
            <person name="Uechi K."/>
            <person name="Horii T."/>
            <person name="Iida T."/>
            <person name="Fujita J."/>
            <person name="Nakamura S."/>
        </authorList>
    </citation>
    <scope>NUCLEOTIDE SEQUENCE [LARGE SCALE GENOMIC DNA]</scope>
    <source>
        <strain evidence="3 4">JCM 13574</strain>
    </source>
</reference>
<evidence type="ECO:0000313" key="3">
    <source>
        <dbReference type="EMBL" id="BBZ28492.1"/>
    </source>
</evidence>
<protein>
    <recommendedName>
        <fullName evidence="2">CDGP domain-containing protein</fullName>
    </recommendedName>
</protein>
<dbReference type="RefSeq" id="WP_246240650.1">
    <property type="nucleotide sequence ID" value="NZ_AP022610.1"/>
</dbReference>
<gene>
    <name evidence="3" type="ORF">MMAD_27870</name>
</gene>
<evidence type="ECO:0000256" key="1">
    <source>
        <dbReference type="SAM" id="SignalP"/>
    </source>
</evidence>
<proteinExistence type="predicted"/>
<accession>A0A7I7XGZ7</accession>
<dbReference type="Proteomes" id="UP000466517">
    <property type="component" value="Chromosome"/>
</dbReference>
<dbReference type="EMBL" id="AP022610">
    <property type="protein sequence ID" value="BBZ28492.1"/>
    <property type="molecule type" value="Genomic_DNA"/>
</dbReference>
<feature type="signal peptide" evidence="1">
    <location>
        <begin position="1"/>
        <end position="36"/>
    </location>
</feature>
<keyword evidence="1" id="KW-0732">Signal</keyword>
<evidence type="ECO:0000259" key="2">
    <source>
        <dbReference type="Pfam" id="PF24238"/>
    </source>
</evidence>
<dbReference type="KEGG" id="mmag:MMAD_27870"/>
<feature type="chain" id="PRO_5029471382" description="CDGP domain-containing protein" evidence="1">
    <location>
        <begin position="37"/>
        <end position="136"/>
    </location>
</feature>
<dbReference type="InterPro" id="IPR056271">
    <property type="entry name" value="CDGP_dom"/>
</dbReference>
<evidence type="ECO:0000313" key="4">
    <source>
        <dbReference type="Proteomes" id="UP000466517"/>
    </source>
</evidence>
<name>A0A7I7XGZ7_9MYCO</name>
<dbReference type="Pfam" id="PF24238">
    <property type="entry name" value="CDGP"/>
    <property type="match status" value="1"/>
</dbReference>
<sequence length="136" mass="14635">MTNTTTQRMRRLAGGTVLFTAAVASIAVGAPAVGHADPGPTAGPTMGCEVIHWSWAWAGRRKVCDGPRQADGSWQRIRTVYDVAHTDPQSCTSDGSCSGGKFHPETVYNQEAYPVTDDTVLPDEPGWLPPYTYNVL</sequence>
<organism evidence="3 4">
    <name type="scientific">Mycolicibacterium madagascariense</name>
    <dbReference type="NCBI Taxonomy" id="212765"/>
    <lineage>
        <taxon>Bacteria</taxon>
        <taxon>Bacillati</taxon>
        <taxon>Actinomycetota</taxon>
        <taxon>Actinomycetes</taxon>
        <taxon>Mycobacteriales</taxon>
        <taxon>Mycobacteriaceae</taxon>
        <taxon>Mycolicibacterium</taxon>
    </lineage>
</organism>